<dbReference type="EC" id="3.4.24.-" evidence="2"/>
<name>A0ABV6ZYL4_9PROT</name>
<dbReference type="RefSeq" id="WP_343164291.1">
    <property type="nucleotide sequence ID" value="NZ_JBHRSV010000019.1"/>
</dbReference>
<dbReference type="PANTHER" id="PTHR21666">
    <property type="entry name" value="PEPTIDASE-RELATED"/>
    <property type="match status" value="1"/>
</dbReference>
<reference evidence="3" key="1">
    <citation type="journal article" date="2019" name="Int. J. Syst. Evol. Microbiol.">
        <title>The Global Catalogue of Microorganisms (GCM) 10K type strain sequencing project: providing services to taxonomists for standard genome sequencing and annotation.</title>
        <authorList>
            <consortium name="The Broad Institute Genomics Platform"/>
            <consortium name="The Broad Institute Genome Sequencing Center for Infectious Disease"/>
            <person name="Wu L."/>
            <person name="Ma J."/>
        </authorList>
    </citation>
    <scope>NUCLEOTIDE SEQUENCE [LARGE SCALE GENOMIC DNA]</scope>
    <source>
        <strain evidence="3">KCTC 52487</strain>
    </source>
</reference>
<dbReference type="Proteomes" id="UP001595379">
    <property type="component" value="Unassembled WGS sequence"/>
</dbReference>
<dbReference type="Pfam" id="PF01551">
    <property type="entry name" value="Peptidase_M23"/>
    <property type="match status" value="1"/>
</dbReference>
<protein>
    <submittedName>
        <fullName evidence="2">M23 family metallopeptidase</fullName>
        <ecNumber evidence="2">3.4.24.-</ecNumber>
    </submittedName>
</protein>
<feature type="domain" description="M23ase beta-sheet core" evidence="1">
    <location>
        <begin position="190"/>
        <end position="285"/>
    </location>
</feature>
<gene>
    <name evidence="2" type="ORF">ACFOOR_10330</name>
</gene>
<evidence type="ECO:0000259" key="1">
    <source>
        <dbReference type="Pfam" id="PF01551"/>
    </source>
</evidence>
<dbReference type="InterPro" id="IPR016047">
    <property type="entry name" value="M23ase_b-sheet_dom"/>
</dbReference>
<dbReference type="InterPro" id="IPR011055">
    <property type="entry name" value="Dup_hybrid_motif"/>
</dbReference>
<accession>A0ABV6ZYL4</accession>
<dbReference type="GO" id="GO:0016787">
    <property type="term" value="F:hydrolase activity"/>
    <property type="evidence" value="ECO:0007669"/>
    <property type="project" value="UniProtKB-KW"/>
</dbReference>
<dbReference type="InterPro" id="IPR050570">
    <property type="entry name" value="Cell_wall_metabolism_enzyme"/>
</dbReference>
<comment type="caution">
    <text evidence="2">The sequence shown here is derived from an EMBL/GenBank/DDBJ whole genome shotgun (WGS) entry which is preliminary data.</text>
</comment>
<sequence>MIDLLLALALQTSDPIGDLLEADAEMPRAGREAEIPPAPEPRERPVHCAGEFIQGAMLVCRTAPGTRIDFGDQSATADSEGWAVLGLDRDQGEEITLSARLPNGTEFLQTHSVTQREYNIQVVEGVPQRTVTPSEEDLIRIRAESQRKAAAYTSRWEGAGFAGGFIAPAEGIISGVYGSQRVYNGTPGRPHYGLDFANDPGTPVVAPAAGLVVLADPDMFYEGGLVFIDHGQGFTSAFLHMSEVTVEVGDVVAQGDQIGAIGAGGRATGPHLDWRIKWRNRYIDPALVLEVDPASLR</sequence>
<dbReference type="CDD" id="cd12797">
    <property type="entry name" value="M23_peptidase"/>
    <property type="match status" value="1"/>
</dbReference>
<keyword evidence="2" id="KW-0378">Hydrolase</keyword>
<evidence type="ECO:0000313" key="3">
    <source>
        <dbReference type="Proteomes" id="UP001595379"/>
    </source>
</evidence>
<keyword evidence="3" id="KW-1185">Reference proteome</keyword>
<dbReference type="PANTHER" id="PTHR21666:SF285">
    <property type="entry name" value="M23 FAMILY METALLOPEPTIDASE"/>
    <property type="match status" value="1"/>
</dbReference>
<proteinExistence type="predicted"/>
<dbReference type="Gene3D" id="2.70.70.10">
    <property type="entry name" value="Glucose Permease (Domain IIA)"/>
    <property type="match status" value="1"/>
</dbReference>
<dbReference type="EMBL" id="JBHRSV010000019">
    <property type="protein sequence ID" value="MFC2926501.1"/>
    <property type="molecule type" value="Genomic_DNA"/>
</dbReference>
<evidence type="ECO:0000313" key="2">
    <source>
        <dbReference type="EMBL" id="MFC2926501.1"/>
    </source>
</evidence>
<dbReference type="SUPFAM" id="SSF51261">
    <property type="entry name" value="Duplicated hybrid motif"/>
    <property type="match status" value="1"/>
</dbReference>
<organism evidence="2 3">
    <name type="scientific">Hyphobacterium vulgare</name>
    <dbReference type="NCBI Taxonomy" id="1736751"/>
    <lineage>
        <taxon>Bacteria</taxon>
        <taxon>Pseudomonadati</taxon>
        <taxon>Pseudomonadota</taxon>
        <taxon>Alphaproteobacteria</taxon>
        <taxon>Maricaulales</taxon>
        <taxon>Maricaulaceae</taxon>
        <taxon>Hyphobacterium</taxon>
    </lineage>
</organism>